<dbReference type="SMART" id="SM00131">
    <property type="entry name" value="KU"/>
    <property type="match status" value="3"/>
</dbReference>
<comment type="subcellular location">
    <subcellularLocation>
        <location evidence="1">Secreted</location>
    </subcellularLocation>
</comment>
<sequence length="356" mass="40577">MSENYRKDSFDRFGDDLCQLLLSYQTFKDRFRHECVSTQFRRLVYRSLQVVTIDDRLVNQMKKTSLSGRKVLDSAIMASVLKKLRHIQCLDISDISRTHKQSYASLAELQELCQQIRTIHCNFDIRFEKPFVEAFGPKITGIAWKSSVNGSYLNLCHNLSEVNIPSIALEESCVLKPETGDCKALMQRWYYDIARKDCEHFIYGGCGGNHNNFKSKSQCRQSCRAMPIRPSNLNANVNQLKGTENCELAADSGECDAHYELWFYDSYESDCKTFVYNGCAGNANKFMTRELCENKGPITKTDCSLPPAEGLCRALIPKWHYSPSDKTCKSFNYGGCGGNRNKFEIIEECLDACSIN</sequence>
<accession>A0A7R9QQ44</accession>
<dbReference type="PRINTS" id="PR00759">
    <property type="entry name" value="BASICPTASE"/>
</dbReference>
<dbReference type="InterPro" id="IPR036880">
    <property type="entry name" value="Kunitz_BPTI_sf"/>
</dbReference>
<dbReference type="InterPro" id="IPR050098">
    <property type="entry name" value="TFPI/VKTCI-like"/>
</dbReference>
<keyword evidence="5" id="KW-0722">Serine protease inhibitor</keyword>
<organism evidence="8">
    <name type="scientific">Oppiella nova</name>
    <dbReference type="NCBI Taxonomy" id="334625"/>
    <lineage>
        <taxon>Eukaryota</taxon>
        <taxon>Metazoa</taxon>
        <taxon>Ecdysozoa</taxon>
        <taxon>Arthropoda</taxon>
        <taxon>Chelicerata</taxon>
        <taxon>Arachnida</taxon>
        <taxon>Acari</taxon>
        <taxon>Acariformes</taxon>
        <taxon>Sarcoptiformes</taxon>
        <taxon>Oribatida</taxon>
        <taxon>Brachypylina</taxon>
        <taxon>Oppioidea</taxon>
        <taxon>Oppiidae</taxon>
        <taxon>Oppiella</taxon>
    </lineage>
</organism>
<evidence type="ECO:0000256" key="1">
    <source>
        <dbReference type="ARBA" id="ARBA00004613"/>
    </source>
</evidence>
<dbReference type="CDD" id="cd00109">
    <property type="entry name" value="Kunitz-type"/>
    <property type="match status" value="2"/>
</dbReference>
<dbReference type="AlphaFoldDB" id="A0A7R9QQ44"/>
<dbReference type="CDD" id="cd22638">
    <property type="entry name" value="Kunitz_amblin-like"/>
    <property type="match status" value="1"/>
</dbReference>
<evidence type="ECO:0000259" key="7">
    <source>
        <dbReference type="PROSITE" id="PS50279"/>
    </source>
</evidence>
<evidence type="ECO:0000256" key="5">
    <source>
        <dbReference type="ARBA" id="ARBA00022900"/>
    </source>
</evidence>
<dbReference type="FunFam" id="4.10.410.10:FF:000004">
    <property type="entry name" value="Tissue factor pathway inhibitor"/>
    <property type="match status" value="1"/>
</dbReference>
<evidence type="ECO:0000313" key="8">
    <source>
        <dbReference type="EMBL" id="CAD7653030.1"/>
    </source>
</evidence>
<dbReference type="EMBL" id="CAJPVJ010006177">
    <property type="protein sequence ID" value="CAG2170217.1"/>
    <property type="molecule type" value="Genomic_DNA"/>
</dbReference>
<dbReference type="PANTHER" id="PTHR10083:SF374">
    <property type="entry name" value="BPTI_KUNITZ INHIBITOR DOMAIN-CONTAINING PROTEIN"/>
    <property type="match status" value="1"/>
</dbReference>
<keyword evidence="2" id="KW-0964">Secreted</keyword>
<keyword evidence="3" id="KW-0646">Protease inhibitor</keyword>
<dbReference type="OrthoDB" id="4473401at2759"/>
<dbReference type="InterPro" id="IPR002223">
    <property type="entry name" value="Kunitz_BPTI"/>
</dbReference>
<keyword evidence="9" id="KW-1185">Reference proteome</keyword>
<dbReference type="SUPFAM" id="SSF57362">
    <property type="entry name" value="BPTI-like"/>
    <property type="match status" value="3"/>
</dbReference>
<proteinExistence type="predicted"/>
<dbReference type="FunFam" id="4.10.410.10:FF:000020">
    <property type="entry name" value="Collagen, type VI, alpha 3"/>
    <property type="match status" value="1"/>
</dbReference>
<keyword evidence="4" id="KW-0677">Repeat</keyword>
<evidence type="ECO:0000256" key="2">
    <source>
        <dbReference type="ARBA" id="ARBA00022525"/>
    </source>
</evidence>
<reference evidence="8" key="1">
    <citation type="submission" date="2020-11" db="EMBL/GenBank/DDBJ databases">
        <authorList>
            <person name="Tran Van P."/>
        </authorList>
    </citation>
    <scope>NUCLEOTIDE SEQUENCE</scope>
</reference>
<name>A0A7R9QQ44_9ACAR</name>
<evidence type="ECO:0000256" key="6">
    <source>
        <dbReference type="ARBA" id="ARBA00023157"/>
    </source>
</evidence>
<feature type="domain" description="BPTI/Kunitz inhibitor" evidence="7">
    <location>
        <begin position="246"/>
        <end position="296"/>
    </location>
</feature>
<evidence type="ECO:0000256" key="4">
    <source>
        <dbReference type="ARBA" id="ARBA00022737"/>
    </source>
</evidence>
<feature type="domain" description="BPTI/Kunitz inhibitor" evidence="7">
    <location>
        <begin position="173"/>
        <end position="223"/>
    </location>
</feature>
<dbReference type="PANTHER" id="PTHR10083">
    <property type="entry name" value="KUNITZ-TYPE PROTEASE INHIBITOR-RELATED"/>
    <property type="match status" value="1"/>
</dbReference>
<dbReference type="Gene3D" id="4.10.410.10">
    <property type="entry name" value="Pancreatic trypsin inhibitor Kunitz domain"/>
    <property type="match status" value="3"/>
</dbReference>
<dbReference type="EMBL" id="OC921002">
    <property type="protein sequence ID" value="CAD7653030.1"/>
    <property type="molecule type" value="Genomic_DNA"/>
</dbReference>
<dbReference type="InterPro" id="IPR020901">
    <property type="entry name" value="Prtase_inh_Kunz-CS"/>
</dbReference>
<feature type="domain" description="BPTI/Kunitz inhibitor" evidence="7">
    <location>
        <begin position="303"/>
        <end position="353"/>
    </location>
</feature>
<dbReference type="GO" id="GO:0004867">
    <property type="term" value="F:serine-type endopeptidase inhibitor activity"/>
    <property type="evidence" value="ECO:0007669"/>
    <property type="project" value="UniProtKB-KW"/>
</dbReference>
<keyword evidence="6" id="KW-1015">Disulfide bond</keyword>
<gene>
    <name evidence="8" type="ORF">ONB1V03_LOCUS9688</name>
</gene>
<protein>
    <recommendedName>
        <fullName evidence="7">BPTI/Kunitz inhibitor domain-containing protein</fullName>
    </recommendedName>
</protein>
<dbReference type="GO" id="GO:0005615">
    <property type="term" value="C:extracellular space"/>
    <property type="evidence" value="ECO:0007669"/>
    <property type="project" value="TreeGrafter"/>
</dbReference>
<dbReference type="Proteomes" id="UP000728032">
    <property type="component" value="Unassembled WGS sequence"/>
</dbReference>
<evidence type="ECO:0000256" key="3">
    <source>
        <dbReference type="ARBA" id="ARBA00022690"/>
    </source>
</evidence>
<dbReference type="Pfam" id="PF00014">
    <property type="entry name" value="Kunitz_BPTI"/>
    <property type="match status" value="3"/>
</dbReference>
<dbReference type="PROSITE" id="PS00280">
    <property type="entry name" value="BPTI_KUNITZ_1"/>
    <property type="match status" value="2"/>
</dbReference>
<evidence type="ECO:0000313" key="9">
    <source>
        <dbReference type="Proteomes" id="UP000728032"/>
    </source>
</evidence>
<dbReference type="PROSITE" id="PS50279">
    <property type="entry name" value="BPTI_KUNITZ_2"/>
    <property type="match status" value="3"/>
</dbReference>